<organism evidence="1 2">
    <name type="scientific">Hyphantria cunea nuclear polyhedrosis virus</name>
    <name type="common">HcNPV</name>
    <dbReference type="NCBI Taxonomy" id="28288"/>
    <lineage>
        <taxon>Viruses</taxon>
        <taxon>Viruses incertae sedis</taxon>
        <taxon>Naldaviricetes</taxon>
        <taxon>Lefavirales</taxon>
        <taxon>Baculoviridae</taxon>
        <taxon>Alphabaculovirus</taxon>
        <taxon>Alphabaculovirus hycuneae</taxon>
    </lineage>
</organism>
<name>Q2NNU5_NPVHC</name>
<dbReference type="RefSeq" id="YP_473232.1">
    <property type="nucleotide sequence ID" value="NC_007767.1"/>
</dbReference>
<proteinExistence type="predicted"/>
<protein>
    <submittedName>
        <fullName evidence="1">ORF44 peptide</fullName>
    </submittedName>
</protein>
<keyword evidence="2" id="KW-1185">Reference proteome</keyword>
<evidence type="ECO:0000313" key="2">
    <source>
        <dbReference type="Proteomes" id="UP000202376"/>
    </source>
</evidence>
<organismHost>
    <name type="scientific">Lepidoptera</name>
    <name type="common">moths &amp; butterflies</name>
    <dbReference type="NCBI Taxonomy" id="7088"/>
</organismHost>
<reference evidence="1 2" key="3">
    <citation type="journal article" date="2006" name="J. Gen. Virol.">
        <title>Gene organization and complete sequence of the Hyphantria cunea nucleopolyhedrovirus genome.</title>
        <authorList>
            <person name="Ikeda M."/>
            <person name="Shikata M."/>
            <person name="Shirata N."/>
            <person name="Chaeychomsri S."/>
            <person name="Kobayashi M."/>
        </authorList>
    </citation>
    <scope>NUCLEOTIDE SEQUENCE [LARGE SCALE GENOMIC DNA]</scope>
</reference>
<reference evidence="1 2" key="2">
    <citation type="journal article" date="2004" name="Virology">
        <title>Identification and functional analysis of Hyphantria cunea nucleopolyhedrovirus iap genes.</title>
        <authorList>
            <person name="Ikeda M."/>
            <person name="Yanagimoto K."/>
            <person name="Kobayashi M."/>
        </authorList>
    </citation>
    <scope>NUCLEOTIDE SEQUENCE [LARGE SCALE GENOMIC DNA]</scope>
</reference>
<dbReference type="KEGG" id="vg:3890571"/>
<gene>
    <name evidence="1" type="ORF">HynVgp044</name>
</gene>
<dbReference type="Pfam" id="PF06096">
    <property type="entry name" value="Baculo_8kDa"/>
    <property type="match status" value="1"/>
</dbReference>
<dbReference type="GeneID" id="3890571"/>
<dbReference type="OrthoDB" id="24249at10239"/>
<dbReference type="EMBL" id="AP009046">
    <property type="protein sequence ID" value="BAE72333.1"/>
    <property type="molecule type" value="Genomic_DNA"/>
</dbReference>
<accession>Q2NNU5</accession>
<sequence>MDSYTMQHFYNEERRPLAVTTLHDGNISESAYENVTFIRKLMCKENVTNEHEYQFCNDNDYNKENSPEKTQQ</sequence>
<dbReference type="Proteomes" id="UP000202376">
    <property type="component" value="Segment"/>
</dbReference>
<evidence type="ECO:0000313" key="1">
    <source>
        <dbReference type="EMBL" id="BAE72333.1"/>
    </source>
</evidence>
<reference evidence="1 2" key="1">
    <citation type="journal article" date="2002" name="Virus Genes">
        <title>Identification and characterization of Hyphantria cunea nucleopolyhedrovirus homologous repeated regions.</title>
        <authorList>
            <person name="FelipeAlves C.A."/>
            <person name="Ikeda M."/>
            <person name="Kobayashi M."/>
        </authorList>
    </citation>
    <scope>NUCLEOTIDE SEQUENCE [LARGE SCALE GENOMIC DNA]</scope>
</reference>
<dbReference type="InterPro" id="IPR009289">
    <property type="entry name" value="Baculo_8kDa"/>
</dbReference>